<evidence type="ECO:0000313" key="13">
    <source>
        <dbReference type="Proteomes" id="UP001497497"/>
    </source>
</evidence>
<dbReference type="PROSITE" id="PS51186">
    <property type="entry name" value="GNAT"/>
    <property type="match status" value="1"/>
</dbReference>
<comment type="similarity">
    <text evidence="3">Belongs to the acetyltransferase family. ARD1 subfamily.</text>
</comment>
<evidence type="ECO:0000256" key="10">
    <source>
        <dbReference type="ARBA" id="ARBA00049434"/>
    </source>
</evidence>
<organism evidence="12 13">
    <name type="scientific">Lymnaea stagnalis</name>
    <name type="common">Great pond snail</name>
    <name type="synonym">Helix stagnalis</name>
    <dbReference type="NCBI Taxonomy" id="6523"/>
    <lineage>
        <taxon>Eukaryota</taxon>
        <taxon>Metazoa</taxon>
        <taxon>Spiralia</taxon>
        <taxon>Lophotrochozoa</taxon>
        <taxon>Mollusca</taxon>
        <taxon>Gastropoda</taxon>
        <taxon>Heterobranchia</taxon>
        <taxon>Euthyneura</taxon>
        <taxon>Panpulmonata</taxon>
        <taxon>Hygrophila</taxon>
        <taxon>Lymnaeoidea</taxon>
        <taxon>Lymnaeidae</taxon>
        <taxon>Lymnaea</taxon>
    </lineage>
</organism>
<comment type="catalytic activity">
    <reaction evidence="5">
        <text>N-terminal L-seryl-[protein] + acetyl-CoA = N-terminal N(alpha)-acetyl-L-seryl-[protein] + CoA + H(+)</text>
        <dbReference type="Rhea" id="RHEA:50504"/>
        <dbReference type="Rhea" id="RHEA-COMP:12703"/>
        <dbReference type="Rhea" id="RHEA-COMP:12704"/>
        <dbReference type="ChEBI" id="CHEBI:15378"/>
        <dbReference type="ChEBI" id="CHEBI:57287"/>
        <dbReference type="ChEBI" id="CHEBI:57288"/>
        <dbReference type="ChEBI" id="CHEBI:64738"/>
        <dbReference type="ChEBI" id="CHEBI:83690"/>
        <dbReference type="EC" id="2.3.1.255"/>
    </reaction>
</comment>
<evidence type="ECO:0000256" key="2">
    <source>
        <dbReference type="ARBA" id="ARBA00023315"/>
    </source>
</evidence>
<comment type="catalytic activity">
    <reaction evidence="10">
        <text>N-terminal L-threonyl-[protein] + acetyl-CoA = N-terminal N(alpha)-acetyl-L-threonyl-[protein] + CoA + H(+)</text>
        <dbReference type="Rhea" id="RHEA:50516"/>
        <dbReference type="Rhea" id="RHEA-COMP:12709"/>
        <dbReference type="Rhea" id="RHEA-COMP:12710"/>
        <dbReference type="ChEBI" id="CHEBI:15378"/>
        <dbReference type="ChEBI" id="CHEBI:57287"/>
        <dbReference type="ChEBI" id="CHEBI:57288"/>
        <dbReference type="ChEBI" id="CHEBI:64739"/>
        <dbReference type="ChEBI" id="CHEBI:133375"/>
        <dbReference type="EC" id="2.3.1.255"/>
    </reaction>
</comment>
<dbReference type="Proteomes" id="UP001497497">
    <property type="component" value="Unassembled WGS sequence"/>
</dbReference>
<dbReference type="GO" id="GO:0031415">
    <property type="term" value="C:NatA complex"/>
    <property type="evidence" value="ECO:0007669"/>
    <property type="project" value="InterPro"/>
</dbReference>
<evidence type="ECO:0000259" key="11">
    <source>
        <dbReference type="PROSITE" id="PS51186"/>
    </source>
</evidence>
<dbReference type="GO" id="GO:0004596">
    <property type="term" value="F:protein-N-terminal amino-acid acetyltransferase activity"/>
    <property type="evidence" value="ECO:0007669"/>
    <property type="project" value="UniProtKB-EC"/>
</dbReference>
<dbReference type="EMBL" id="CAXITT010002694">
    <property type="protein sequence ID" value="CAL1548994.1"/>
    <property type="molecule type" value="Genomic_DNA"/>
</dbReference>
<comment type="catalytic activity">
    <reaction evidence="9">
        <text>N-terminal L-cysteinyl-[protein] + acetyl-CoA = N-terminal N(alpha)-acetyl-L-cysteinyl-[protein] + CoA + H(+)</text>
        <dbReference type="Rhea" id="RHEA:50512"/>
        <dbReference type="Rhea" id="RHEA-COMP:12707"/>
        <dbReference type="Rhea" id="RHEA-COMP:12708"/>
        <dbReference type="ChEBI" id="CHEBI:15378"/>
        <dbReference type="ChEBI" id="CHEBI:57287"/>
        <dbReference type="ChEBI" id="CHEBI:57288"/>
        <dbReference type="ChEBI" id="CHEBI:65250"/>
        <dbReference type="ChEBI" id="CHEBI:133372"/>
        <dbReference type="EC" id="2.3.1.255"/>
    </reaction>
</comment>
<evidence type="ECO:0000256" key="4">
    <source>
        <dbReference type="ARBA" id="ARBA00026110"/>
    </source>
</evidence>
<comment type="catalytic activity">
    <reaction evidence="8">
        <text>N-terminal L-alanyl-[protein] + acetyl-CoA = N-terminal N(alpha)-acetyl-L-alanyl-[protein] + CoA + H(+)</text>
        <dbReference type="Rhea" id="RHEA:50500"/>
        <dbReference type="Rhea" id="RHEA-COMP:12701"/>
        <dbReference type="Rhea" id="RHEA-COMP:12702"/>
        <dbReference type="ChEBI" id="CHEBI:15378"/>
        <dbReference type="ChEBI" id="CHEBI:57287"/>
        <dbReference type="ChEBI" id="CHEBI:57288"/>
        <dbReference type="ChEBI" id="CHEBI:64718"/>
        <dbReference type="ChEBI" id="CHEBI:83683"/>
        <dbReference type="EC" id="2.3.1.255"/>
    </reaction>
</comment>
<evidence type="ECO:0000256" key="3">
    <source>
        <dbReference type="ARBA" id="ARBA00025786"/>
    </source>
</evidence>
<protein>
    <recommendedName>
        <fullName evidence="4">N-terminal amino-acid N(alpha)-acetyltransferase NatA</fullName>
        <ecNumber evidence="4">2.3.1.255</ecNumber>
    </recommendedName>
</protein>
<dbReference type="NCBIfam" id="TIGR01575">
    <property type="entry name" value="rimI"/>
    <property type="match status" value="1"/>
</dbReference>
<dbReference type="PANTHER" id="PTHR23091:SF4">
    <property type="entry name" value="N-TERMINAL AMINO-ACID N(ALPHA)-ACETYLTRANSFERASE NATA"/>
    <property type="match status" value="1"/>
</dbReference>
<evidence type="ECO:0000256" key="5">
    <source>
        <dbReference type="ARBA" id="ARBA00047491"/>
    </source>
</evidence>
<dbReference type="Gene3D" id="3.40.630.30">
    <property type="match status" value="1"/>
</dbReference>
<dbReference type="InterPro" id="IPR006464">
    <property type="entry name" value="AcTrfase_RimI/Ard1"/>
</dbReference>
<dbReference type="InterPro" id="IPR045047">
    <property type="entry name" value="Ard1-like"/>
</dbReference>
<evidence type="ECO:0000313" key="12">
    <source>
        <dbReference type="EMBL" id="CAL1548994.1"/>
    </source>
</evidence>
<evidence type="ECO:0000256" key="9">
    <source>
        <dbReference type="ARBA" id="ARBA00049266"/>
    </source>
</evidence>
<comment type="catalytic activity">
    <reaction evidence="6">
        <text>N-terminal L-valyl-[protein] + acetyl-CoA = N-terminal N(alpha)-acetyl-L-valyl-[protein] + CoA + H(+)</text>
        <dbReference type="Rhea" id="RHEA:50508"/>
        <dbReference type="Rhea" id="RHEA-COMP:12705"/>
        <dbReference type="Rhea" id="RHEA-COMP:12706"/>
        <dbReference type="ChEBI" id="CHEBI:15378"/>
        <dbReference type="ChEBI" id="CHEBI:57287"/>
        <dbReference type="ChEBI" id="CHEBI:57288"/>
        <dbReference type="ChEBI" id="CHEBI:64741"/>
        <dbReference type="ChEBI" id="CHEBI:133371"/>
        <dbReference type="EC" id="2.3.1.255"/>
    </reaction>
</comment>
<reference evidence="12 13" key="1">
    <citation type="submission" date="2024-04" db="EMBL/GenBank/DDBJ databases">
        <authorList>
            <consortium name="Genoscope - CEA"/>
            <person name="William W."/>
        </authorList>
    </citation>
    <scope>NUCLEOTIDE SEQUENCE [LARGE SCALE GENOMIC DNA]</scope>
</reference>
<accession>A0AAV2IUZ7</accession>
<dbReference type="EC" id="2.3.1.255" evidence="4"/>
<evidence type="ECO:0000256" key="8">
    <source>
        <dbReference type="ARBA" id="ARBA00048236"/>
    </source>
</evidence>
<sequence length="152" mass="17606">MVYEVRTLTEKQLKEVMRLNLRCFSNGENYTKHTFNYLLSDSRTISYRVVTPENEMVGFVFVMMDDKGIGHITTIGIAPEHRRRGLAERLLAHCEEALRKRQISTVMLEVRVSNIAAQSLYRGLGYLVVQRIGKYYNNGEDCFLMMKSLFNG</sequence>
<feature type="domain" description="N-acetyltransferase" evidence="11">
    <location>
        <begin position="3"/>
        <end position="151"/>
    </location>
</feature>
<dbReference type="InterPro" id="IPR000182">
    <property type="entry name" value="GNAT_dom"/>
</dbReference>
<keyword evidence="13" id="KW-1185">Reference proteome</keyword>
<gene>
    <name evidence="12" type="ORF">GSLYS_00022311001</name>
</gene>
<proteinExistence type="inferred from homology"/>
<dbReference type="InterPro" id="IPR016181">
    <property type="entry name" value="Acyl_CoA_acyltransferase"/>
</dbReference>
<evidence type="ECO:0000256" key="7">
    <source>
        <dbReference type="ARBA" id="ARBA00047954"/>
    </source>
</evidence>
<dbReference type="Pfam" id="PF00583">
    <property type="entry name" value="Acetyltransf_1"/>
    <property type="match status" value="1"/>
</dbReference>
<dbReference type="CDD" id="cd04301">
    <property type="entry name" value="NAT_SF"/>
    <property type="match status" value="1"/>
</dbReference>
<name>A0AAV2IUZ7_LYMST</name>
<comment type="catalytic activity">
    <reaction evidence="7">
        <text>N-terminal glycyl-[protein] + acetyl-CoA = N-terminal N(alpha)-acetylglycyl-[protein] + CoA + H(+)</text>
        <dbReference type="Rhea" id="RHEA:50496"/>
        <dbReference type="Rhea" id="RHEA-COMP:12666"/>
        <dbReference type="Rhea" id="RHEA-COMP:12700"/>
        <dbReference type="ChEBI" id="CHEBI:15378"/>
        <dbReference type="ChEBI" id="CHEBI:57287"/>
        <dbReference type="ChEBI" id="CHEBI:57288"/>
        <dbReference type="ChEBI" id="CHEBI:64723"/>
        <dbReference type="ChEBI" id="CHEBI:133369"/>
        <dbReference type="EC" id="2.3.1.255"/>
    </reaction>
</comment>
<dbReference type="PANTHER" id="PTHR23091">
    <property type="entry name" value="N-TERMINAL ACETYLTRANSFERASE"/>
    <property type="match status" value="1"/>
</dbReference>
<evidence type="ECO:0000256" key="1">
    <source>
        <dbReference type="ARBA" id="ARBA00022679"/>
    </source>
</evidence>
<evidence type="ECO:0000256" key="6">
    <source>
        <dbReference type="ARBA" id="ARBA00047805"/>
    </source>
</evidence>
<dbReference type="SUPFAM" id="SSF55729">
    <property type="entry name" value="Acyl-CoA N-acyltransferases (Nat)"/>
    <property type="match status" value="1"/>
</dbReference>
<comment type="caution">
    <text evidence="12">The sequence shown here is derived from an EMBL/GenBank/DDBJ whole genome shotgun (WGS) entry which is preliminary data.</text>
</comment>
<keyword evidence="1" id="KW-0808">Transferase</keyword>
<keyword evidence="2" id="KW-0012">Acyltransferase</keyword>
<dbReference type="AlphaFoldDB" id="A0AAV2IUZ7"/>